<feature type="region of interest" description="Disordered" evidence="1">
    <location>
        <begin position="51"/>
        <end position="82"/>
    </location>
</feature>
<reference evidence="2" key="1">
    <citation type="submission" date="2023-04" db="EMBL/GenBank/DDBJ databases">
        <authorList>
            <person name="Vijverberg K."/>
            <person name="Xiong W."/>
            <person name="Schranz E."/>
        </authorList>
    </citation>
    <scope>NUCLEOTIDE SEQUENCE</scope>
</reference>
<dbReference type="Pfam" id="PF14299">
    <property type="entry name" value="PP2"/>
    <property type="match status" value="1"/>
</dbReference>
<protein>
    <submittedName>
        <fullName evidence="2">Uncharacterized protein</fullName>
    </submittedName>
</protein>
<evidence type="ECO:0000313" key="3">
    <source>
        <dbReference type="Proteomes" id="UP001177003"/>
    </source>
</evidence>
<dbReference type="GO" id="GO:0030246">
    <property type="term" value="F:carbohydrate binding"/>
    <property type="evidence" value="ECO:0007669"/>
    <property type="project" value="InterPro"/>
</dbReference>
<organism evidence="2 3">
    <name type="scientific">Lactuca saligna</name>
    <name type="common">Willowleaf lettuce</name>
    <dbReference type="NCBI Taxonomy" id="75948"/>
    <lineage>
        <taxon>Eukaryota</taxon>
        <taxon>Viridiplantae</taxon>
        <taxon>Streptophyta</taxon>
        <taxon>Embryophyta</taxon>
        <taxon>Tracheophyta</taxon>
        <taxon>Spermatophyta</taxon>
        <taxon>Magnoliopsida</taxon>
        <taxon>eudicotyledons</taxon>
        <taxon>Gunneridae</taxon>
        <taxon>Pentapetalae</taxon>
        <taxon>asterids</taxon>
        <taxon>campanulids</taxon>
        <taxon>Asterales</taxon>
        <taxon>Asteraceae</taxon>
        <taxon>Cichorioideae</taxon>
        <taxon>Cichorieae</taxon>
        <taxon>Lactucinae</taxon>
        <taxon>Lactuca</taxon>
    </lineage>
</organism>
<proteinExistence type="predicted"/>
<dbReference type="EMBL" id="OX465081">
    <property type="protein sequence ID" value="CAI9284391.1"/>
    <property type="molecule type" value="Genomic_DNA"/>
</dbReference>
<dbReference type="AlphaFoldDB" id="A0AA35Z1Y8"/>
<dbReference type="PANTHER" id="PTHR48478">
    <property type="entry name" value="LECTIN-LIKE"/>
    <property type="match status" value="1"/>
</dbReference>
<keyword evidence="3" id="KW-1185">Reference proteome</keyword>
<dbReference type="InterPro" id="IPR052147">
    <property type="entry name" value="PP2-like/Lectin"/>
</dbReference>
<dbReference type="Proteomes" id="UP001177003">
    <property type="component" value="Chromosome 5"/>
</dbReference>
<feature type="compositionally biased region" description="Polar residues" evidence="1">
    <location>
        <begin position="51"/>
        <end position="60"/>
    </location>
</feature>
<dbReference type="PANTHER" id="PTHR48478:SF1">
    <property type="entry name" value="LECTIN-LIKE"/>
    <property type="match status" value="1"/>
</dbReference>
<evidence type="ECO:0000313" key="2">
    <source>
        <dbReference type="EMBL" id="CAI9284391.1"/>
    </source>
</evidence>
<dbReference type="InterPro" id="IPR025886">
    <property type="entry name" value="PP2-like"/>
</dbReference>
<name>A0AA35Z1Y8_LACSI</name>
<gene>
    <name evidence="2" type="ORF">LSALG_LOCUS23920</name>
</gene>
<accession>A0AA35Z1Y8</accession>
<sequence>MESNSLWITPQLFAKVIVTKTNLPLYKRFSNTNLPISISGFNIKMGSGLSQEADTQQIPRSPTKPTPAPRTHENHQTAKTTVTTTSTRLNRLPHDCEAILKDADTLIDKSSIDQLYAGVFLNQKRMKYWVDKASNGNCFLVFARDLSIAWQDDNRYWHWTSIKEASDQEFIDVAELLNVCWLDVAGKFETAKLTPGMKYEVVFMVMLKDPAYGWEVPINVRLVLPDGSKQEHKENMVEKPRSRWFEIPVGEFTAEAKNGGFIEFSFYEHEAGAWKRGLLVKGLWVLYTYTYNYNFHFYIKADSFS</sequence>
<evidence type="ECO:0000256" key="1">
    <source>
        <dbReference type="SAM" id="MobiDB-lite"/>
    </source>
</evidence>